<reference evidence="1" key="2">
    <citation type="submission" date="2020-03" db="EMBL/GenBank/DDBJ databases">
        <authorList>
            <person name="Fu F.-F."/>
            <person name="Chen J."/>
        </authorList>
    </citation>
    <scope>NUCLEOTIDE SEQUENCE</scope>
    <source>
        <strain evidence="1">Lc1</strain>
    </source>
</reference>
<evidence type="ECO:0000313" key="2">
    <source>
        <dbReference type="Proteomes" id="UP000613401"/>
    </source>
</evidence>
<name>A0A8H4FMW4_COLGL</name>
<reference evidence="1" key="1">
    <citation type="journal article" date="2020" name="Phytopathology">
        <title>Genome sequence and comparative analysis of Colletotrichum gloeosporioides isolated from Liriodendron leaves.</title>
        <authorList>
            <person name="Fu F.F."/>
            <person name="Hao Z."/>
            <person name="Wang P."/>
            <person name="Lu Y."/>
            <person name="Xue L.J."/>
            <person name="Wei G."/>
            <person name="Tian Y."/>
            <person name="Baishi H."/>
            <person name="Xu H."/>
            <person name="Shi J."/>
            <person name="Cheng T."/>
            <person name="Wang G."/>
            <person name="Yi Y."/>
            <person name="Chen J."/>
        </authorList>
    </citation>
    <scope>NUCLEOTIDE SEQUENCE</scope>
    <source>
        <strain evidence="1">Lc1</strain>
    </source>
</reference>
<dbReference type="SUPFAM" id="SSF56112">
    <property type="entry name" value="Protein kinase-like (PK-like)"/>
    <property type="match status" value="1"/>
</dbReference>
<comment type="caution">
    <text evidence="1">The sequence shown here is derived from an EMBL/GenBank/DDBJ whole genome shotgun (WGS) entry which is preliminary data.</text>
</comment>
<sequence length="81" mass="9325">MLQSIQHPGIITQNTLYHVVYEHMPRSRQEAIGNPYHSRQRLTAVGQVIEALVHLERKGLHSRLSCSHVLLHPSRRINLSN</sequence>
<dbReference type="EMBL" id="WVTB01000025">
    <property type="protein sequence ID" value="KAF3807992.1"/>
    <property type="molecule type" value="Genomic_DNA"/>
</dbReference>
<gene>
    <name evidence="1" type="ORF">GCG54_00015377</name>
</gene>
<evidence type="ECO:0000313" key="1">
    <source>
        <dbReference type="EMBL" id="KAF3807992.1"/>
    </source>
</evidence>
<dbReference type="RefSeq" id="XP_045267151.1">
    <property type="nucleotide sequence ID" value="XM_045415169.1"/>
</dbReference>
<dbReference type="Proteomes" id="UP000613401">
    <property type="component" value="Unassembled WGS sequence"/>
</dbReference>
<keyword evidence="2" id="KW-1185">Reference proteome</keyword>
<organism evidence="1 2">
    <name type="scientific">Colletotrichum gloeosporioides</name>
    <name type="common">Anthracnose fungus</name>
    <name type="synonym">Glomerella cingulata</name>
    <dbReference type="NCBI Taxonomy" id="474922"/>
    <lineage>
        <taxon>Eukaryota</taxon>
        <taxon>Fungi</taxon>
        <taxon>Dikarya</taxon>
        <taxon>Ascomycota</taxon>
        <taxon>Pezizomycotina</taxon>
        <taxon>Sordariomycetes</taxon>
        <taxon>Hypocreomycetidae</taxon>
        <taxon>Glomerellales</taxon>
        <taxon>Glomerellaceae</taxon>
        <taxon>Colletotrichum</taxon>
        <taxon>Colletotrichum gloeosporioides species complex</taxon>
    </lineage>
</organism>
<evidence type="ECO:0008006" key="3">
    <source>
        <dbReference type="Google" id="ProtNLM"/>
    </source>
</evidence>
<proteinExistence type="predicted"/>
<dbReference type="AlphaFoldDB" id="A0A8H4FMW4"/>
<accession>A0A8H4FMW4</accession>
<dbReference type="GeneID" id="69022481"/>
<dbReference type="InterPro" id="IPR011009">
    <property type="entry name" value="Kinase-like_dom_sf"/>
</dbReference>
<protein>
    <recommendedName>
        <fullName evidence="3">Protein kinase domain-containing protein</fullName>
    </recommendedName>
</protein>